<keyword evidence="6" id="KW-1185">Reference proteome</keyword>
<evidence type="ECO:0000259" key="4">
    <source>
        <dbReference type="Pfam" id="PF19040"/>
    </source>
</evidence>
<evidence type="ECO:0000313" key="6">
    <source>
        <dbReference type="Proteomes" id="UP000201613"/>
    </source>
</evidence>
<feature type="region of interest" description="Disordered" evidence="1">
    <location>
        <begin position="1"/>
        <end position="20"/>
    </location>
</feature>
<dbReference type="GO" id="GO:0016020">
    <property type="term" value="C:membrane"/>
    <property type="evidence" value="ECO:0007669"/>
    <property type="project" value="TreeGrafter"/>
</dbReference>
<dbReference type="AlphaFoldDB" id="A0A238LBU0"/>
<dbReference type="Proteomes" id="UP000201613">
    <property type="component" value="Unassembled WGS sequence"/>
</dbReference>
<dbReference type="InterPro" id="IPR050879">
    <property type="entry name" value="Acyltransferase_3"/>
</dbReference>
<dbReference type="GO" id="GO:0009103">
    <property type="term" value="P:lipopolysaccharide biosynthetic process"/>
    <property type="evidence" value="ECO:0007669"/>
    <property type="project" value="TreeGrafter"/>
</dbReference>
<proteinExistence type="predicted"/>
<feature type="transmembrane region" description="Helical" evidence="2">
    <location>
        <begin position="209"/>
        <end position="229"/>
    </location>
</feature>
<dbReference type="GO" id="GO:0016747">
    <property type="term" value="F:acyltransferase activity, transferring groups other than amino-acyl groups"/>
    <property type="evidence" value="ECO:0007669"/>
    <property type="project" value="InterPro"/>
</dbReference>
<feature type="transmembrane region" description="Helical" evidence="2">
    <location>
        <begin position="93"/>
        <end position="115"/>
    </location>
</feature>
<feature type="transmembrane region" description="Helical" evidence="2">
    <location>
        <begin position="260"/>
        <end position="277"/>
    </location>
</feature>
<feature type="domain" description="Acyltransferase 3" evidence="3">
    <location>
        <begin position="25"/>
        <end position="343"/>
    </location>
</feature>
<feature type="transmembrane region" description="Helical" evidence="2">
    <location>
        <begin position="289"/>
        <end position="308"/>
    </location>
</feature>
<dbReference type="EC" id="2.3.1.-" evidence="5"/>
<dbReference type="Pfam" id="PF19040">
    <property type="entry name" value="SGNH"/>
    <property type="match status" value="1"/>
</dbReference>
<keyword evidence="5" id="KW-0808">Transferase</keyword>
<feature type="transmembrane region" description="Helical" evidence="2">
    <location>
        <begin position="51"/>
        <end position="72"/>
    </location>
</feature>
<name>A0A238LBU0_9RHOB</name>
<dbReference type="PANTHER" id="PTHR23028:SF53">
    <property type="entry name" value="ACYL_TRANSF_3 DOMAIN-CONTAINING PROTEIN"/>
    <property type="match status" value="1"/>
</dbReference>
<feature type="transmembrane region" description="Helical" evidence="2">
    <location>
        <begin position="358"/>
        <end position="382"/>
    </location>
</feature>
<dbReference type="InterPro" id="IPR002656">
    <property type="entry name" value="Acyl_transf_3_dom"/>
</dbReference>
<gene>
    <name evidence="5" type="primary">oatA_1</name>
    <name evidence="5" type="ORF">LOM8899_01004</name>
</gene>
<feature type="transmembrane region" description="Helical" evidence="2">
    <location>
        <begin position="29"/>
        <end position="45"/>
    </location>
</feature>
<dbReference type="OrthoDB" id="9796461at2"/>
<dbReference type="EMBL" id="FXZK01000001">
    <property type="protein sequence ID" value="SMY06874.1"/>
    <property type="molecule type" value="Genomic_DNA"/>
</dbReference>
<keyword evidence="2" id="KW-1133">Transmembrane helix</keyword>
<evidence type="ECO:0000256" key="1">
    <source>
        <dbReference type="SAM" id="MobiDB-lite"/>
    </source>
</evidence>
<dbReference type="Pfam" id="PF01757">
    <property type="entry name" value="Acyl_transf_3"/>
    <property type="match status" value="1"/>
</dbReference>
<keyword evidence="5" id="KW-0012">Acyltransferase</keyword>
<keyword evidence="2" id="KW-0472">Membrane</keyword>
<feature type="transmembrane region" description="Helical" evidence="2">
    <location>
        <begin position="162"/>
        <end position="178"/>
    </location>
</feature>
<feature type="transmembrane region" description="Helical" evidence="2">
    <location>
        <begin position="185"/>
        <end position="203"/>
    </location>
</feature>
<evidence type="ECO:0000256" key="2">
    <source>
        <dbReference type="SAM" id="Phobius"/>
    </source>
</evidence>
<feature type="transmembrane region" description="Helical" evidence="2">
    <location>
        <begin position="328"/>
        <end position="346"/>
    </location>
</feature>
<sequence>MRSRPDISTSKTSNGPTGPHLTYRPEIDGLRAIAVLAVVLYHFGVPGLPGGFVGVDVFFVISGFLIGGLLWSEIQSSGRIDLKRFYLRRIRRLAPAYFAMVALSTVFAALVLLPFEFRDYAKSLIAATVWLSNVQFWREAGYFDASADVKILLHTWSLSVEEQFYVVLPFALLALGMVRKATVPALIALWALSLWGCIALTPSQPVSTFFLFPFRAWELLTGVLLAIALQTRALRFPAWVSGAGLVLVIGSILLVQTAGFPGWQAMFPVAGSAMLLANAGRNDPVNKALGHPAPVFVGLISYSLYLWHWPVLTLSRYWRIDYAGPWEAALWLALAVALSIASWALVERPLRRAATISGSRFVGGTVAAGVVAIGIGGLVFLLNGIPGRFDAETRNHIAATQDFLQDWSRCSTAWDGPFAGIETCAIGPDGPPEVIIWGDSHLRALMDGLALAAAETETSGVIIWHAGCPPLFGIRKAESSAEPAVDARCTEANDQLREAFTQLPSATRILLVGRWAYYTNGEGTGRDSDNKIGLTPAPGSGLGATSQQELFAMALDQTTRKLGESFDEVHVLRMVPEIANYDSRLISRQLAQGWIDSEDAALAMIAKPETLTARVRDAEAAIFGLVTKGQITVIDPWPLLCPDRCSATIDGRPVYFDNNHLTNSGARALRHLFVPFLTGAAEE</sequence>
<keyword evidence="2" id="KW-0812">Transmembrane</keyword>
<dbReference type="RefSeq" id="WP_093990995.1">
    <property type="nucleotide sequence ID" value="NZ_FXZK01000001.1"/>
</dbReference>
<accession>A0A238LBU0</accession>
<feature type="transmembrane region" description="Helical" evidence="2">
    <location>
        <begin position="236"/>
        <end position="254"/>
    </location>
</feature>
<evidence type="ECO:0000313" key="5">
    <source>
        <dbReference type="EMBL" id="SMY06874.1"/>
    </source>
</evidence>
<protein>
    <submittedName>
        <fullName evidence="5">O-acetyltransferase OatA</fullName>
        <ecNumber evidence="5">2.3.1.-</ecNumber>
    </submittedName>
</protein>
<dbReference type="InterPro" id="IPR043968">
    <property type="entry name" value="SGNH"/>
</dbReference>
<dbReference type="PANTHER" id="PTHR23028">
    <property type="entry name" value="ACETYLTRANSFERASE"/>
    <property type="match status" value="1"/>
</dbReference>
<evidence type="ECO:0000259" key="3">
    <source>
        <dbReference type="Pfam" id="PF01757"/>
    </source>
</evidence>
<feature type="domain" description="SGNH" evidence="4">
    <location>
        <begin position="409"/>
        <end position="675"/>
    </location>
</feature>
<organism evidence="5 6">
    <name type="scientific">Flavimaricola marinus</name>
    <dbReference type="NCBI Taxonomy" id="1819565"/>
    <lineage>
        <taxon>Bacteria</taxon>
        <taxon>Pseudomonadati</taxon>
        <taxon>Pseudomonadota</taxon>
        <taxon>Alphaproteobacteria</taxon>
        <taxon>Rhodobacterales</taxon>
        <taxon>Paracoccaceae</taxon>
        <taxon>Flavimaricola</taxon>
    </lineage>
</organism>
<reference evidence="5 6" key="1">
    <citation type="submission" date="2017-05" db="EMBL/GenBank/DDBJ databases">
        <authorList>
            <person name="Song R."/>
            <person name="Chenine A.L."/>
            <person name="Ruprecht R.M."/>
        </authorList>
    </citation>
    <scope>NUCLEOTIDE SEQUENCE [LARGE SCALE GENOMIC DNA]</scope>
    <source>
        <strain evidence="5 6">CECT 8899</strain>
    </source>
</reference>
<feature type="compositionally biased region" description="Polar residues" evidence="1">
    <location>
        <begin position="1"/>
        <end position="16"/>
    </location>
</feature>